<dbReference type="InterPro" id="IPR027854">
    <property type="entry name" value="STMP1"/>
</dbReference>
<evidence type="ECO:0000313" key="1">
    <source>
        <dbReference type="EMBL" id="KAK8970511.1"/>
    </source>
</evidence>
<dbReference type="PANTHER" id="PTHR33528">
    <property type="entry name" value="OS07G0239500 PROTEIN"/>
    <property type="match status" value="1"/>
</dbReference>
<accession>A0ABR2N2U4</accession>
<dbReference type="PANTHER" id="PTHR33528:SF14">
    <property type="entry name" value="SOLUTE CARRIER FAMILY 35 MEMBER A4"/>
    <property type="match status" value="1"/>
</dbReference>
<gene>
    <name evidence="1" type="ORF">KSP40_PGU020064</name>
</gene>
<keyword evidence="2" id="KW-1185">Reference proteome</keyword>
<dbReference type="Pfam" id="PF15054">
    <property type="entry name" value="DUF4535"/>
    <property type="match status" value="1"/>
</dbReference>
<dbReference type="Proteomes" id="UP001412067">
    <property type="component" value="Unassembled WGS sequence"/>
</dbReference>
<sequence>MGLFRGYFTFLTGITCGIYMAQNYDVPDMRKLALMALAIGRQYEEIYRKPKKKSNDSD</sequence>
<protein>
    <submittedName>
        <fullName evidence="1">Uncharacterized protein</fullName>
    </submittedName>
</protein>
<proteinExistence type="predicted"/>
<evidence type="ECO:0000313" key="2">
    <source>
        <dbReference type="Proteomes" id="UP001412067"/>
    </source>
</evidence>
<reference evidence="1 2" key="1">
    <citation type="journal article" date="2022" name="Nat. Plants">
        <title>Genomes of leafy and leafless Platanthera orchids illuminate the evolution of mycoheterotrophy.</title>
        <authorList>
            <person name="Li M.H."/>
            <person name="Liu K.W."/>
            <person name="Li Z."/>
            <person name="Lu H.C."/>
            <person name="Ye Q.L."/>
            <person name="Zhang D."/>
            <person name="Wang J.Y."/>
            <person name="Li Y.F."/>
            <person name="Zhong Z.M."/>
            <person name="Liu X."/>
            <person name="Yu X."/>
            <person name="Liu D.K."/>
            <person name="Tu X.D."/>
            <person name="Liu B."/>
            <person name="Hao Y."/>
            <person name="Liao X.Y."/>
            <person name="Jiang Y.T."/>
            <person name="Sun W.H."/>
            <person name="Chen J."/>
            <person name="Chen Y.Q."/>
            <person name="Ai Y."/>
            <person name="Zhai J.W."/>
            <person name="Wu S.S."/>
            <person name="Zhou Z."/>
            <person name="Hsiao Y.Y."/>
            <person name="Wu W.L."/>
            <person name="Chen Y.Y."/>
            <person name="Lin Y.F."/>
            <person name="Hsu J.L."/>
            <person name="Li C.Y."/>
            <person name="Wang Z.W."/>
            <person name="Zhao X."/>
            <person name="Zhong W.Y."/>
            <person name="Ma X.K."/>
            <person name="Ma L."/>
            <person name="Huang J."/>
            <person name="Chen G.Z."/>
            <person name="Huang M.Z."/>
            <person name="Huang L."/>
            <person name="Peng D.H."/>
            <person name="Luo Y.B."/>
            <person name="Zou S.Q."/>
            <person name="Chen S.P."/>
            <person name="Lan S."/>
            <person name="Tsai W.C."/>
            <person name="Van de Peer Y."/>
            <person name="Liu Z.J."/>
        </authorList>
    </citation>
    <scope>NUCLEOTIDE SEQUENCE [LARGE SCALE GENOMIC DNA]</scope>
    <source>
        <tissue evidence="1">Flower</tissue>
    </source>
</reference>
<dbReference type="EMBL" id="JBBWWR010000002">
    <property type="protein sequence ID" value="KAK8970511.1"/>
    <property type="molecule type" value="Genomic_DNA"/>
</dbReference>
<comment type="caution">
    <text evidence="1">The sequence shown here is derived from an EMBL/GenBank/DDBJ whole genome shotgun (WGS) entry which is preliminary data.</text>
</comment>
<organism evidence="1 2">
    <name type="scientific">Platanthera guangdongensis</name>
    <dbReference type="NCBI Taxonomy" id="2320717"/>
    <lineage>
        <taxon>Eukaryota</taxon>
        <taxon>Viridiplantae</taxon>
        <taxon>Streptophyta</taxon>
        <taxon>Embryophyta</taxon>
        <taxon>Tracheophyta</taxon>
        <taxon>Spermatophyta</taxon>
        <taxon>Magnoliopsida</taxon>
        <taxon>Liliopsida</taxon>
        <taxon>Asparagales</taxon>
        <taxon>Orchidaceae</taxon>
        <taxon>Orchidoideae</taxon>
        <taxon>Orchideae</taxon>
        <taxon>Orchidinae</taxon>
        <taxon>Platanthera</taxon>
    </lineage>
</organism>
<name>A0ABR2N2U4_9ASPA</name>